<dbReference type="PROSITE" id="PS51257">
    <property type="entry name" value="PROKAR_LIPOPROTEIN"/>
    <property type="match status" value="1"/>
</dbReference>
<comment type="caution">
    <text evidence="1">The sequence shown here is derived from an EMBL/GenBank/DDBJ whole genome shotgun (WGS) entry which is preliminary data.</text>
</comment>
<organism evidence="1 2">
    <name type="scientific">Flavobacterium muglaense</name>
    <dbReference type="NCBI Taxonomy" id="2764716"/>
    <lineage>
        <taxon>Bacteria</taxon>
        <taxon>Pseudomonadati</taxon>
        <taxon>Bacteroidota</taxon>
        <taxon>Flavobacteriia</taxon>
        <taxon>Flavobacteriales</taxon>
        <taxon>Flavobacteriaceae</taxon>
        <taxon>Flavobacterium</taxon>
    </lineage>
</organism>
<protein>
    <recommendedName>
        <fullName evidence="3">Lipoprotein</fullName>
    </recommendedName>
</protein>
<dbReference type="AlphaFoldDB" id="A0A923MZ88"/>
<evidence type="ECO:0000313" key="2">
    <source>
        <dbReference type="Proteomes" id="UP000641454"/>
    </source>
</evidence>
<evidence type="ECO:0000313" key="1">
    <source>
        <dbReference type="EMBL" id="MBC5843230.1"/>
    </source>
</evidence>
<keyword evidence="2" id="KW-1185">Reference proteome</keyword>
<name>A0A923MZ88_9FLAO</name>
<dbReference type="RefSeq" id="WP_187016926.1">
    <property type="nucleotide sequence ID" value="NZ_JACRUK010000003.1"/>
</dbReference>
<sequence>MRNNITSLLMVSFLLLVSCQTKKFKIEQSAYANATQIPTTVPTVVTEIVTDTTDYENATYYLVIADTSQVYAKLHKKMFSLTNQLHQPIDTMGRYYNKEKNSIVLPDDADDELYAGGYYPRRFPSKTLSLDYLNFYNDKAGEKTIALLAGIYESQTSADSALVHLKKIEHKAFTLKTKMYIRCMH</sequence>
<reference evidence="1 2" key="1">
    <citation type="submission" date="2020-08" db="EMBL/GenBank/DDBJ databases">
        <title>Description of novel Flavobacterium F-392 isolate.</title>
        <authorList>
            <person name="Saticioglu I.B."/>
            <person name="Duman M."/>
            <person name="Altun S."/>
        </authorList>
    </citation>
    <scope>NUCLEOTIDE SEQUENCE [LARGE SCALE GENOMIC DNA]</scope>
    <source>
        <strain evidence="1 2">F-392</strain>
    </source>
</reference>
<accession>A0A923MZ88</accession>
<evidence type="ECO:0008006" key="3">
    <source>
        <dbReference type="Google" id="ProtNLM"/>
    </source>
</evidence>
<dbReference type="EMBL" id="JACRUL010000003">
    <property type="protein sequence ID" value="MBC5843230.1"/>
    <property type="molecule type" value="Genomic_DNA"/>
</dbReference>
<dbReference type="Proteomes" id="UP000641454">
    <property type="component" value="Unassembled WGS sequence"/>
</dbReference>
<proteinExistence type="predicted"/>
<gene>
    <name evidence="1" type="ORF">H8R25_02095</name>
</gene>